<gene>
    <name evidence="3" type="ORF">ALC62_02645</name>
</gene>
<evidence type="ECO:0000259" key="2">
    <source>
        <dbReference type="PROSITE" id="PS50994"/>
    </source>
</evidence>
<evidence type="ECO:0000313" key="4">
    <source>
        <dbReference type="Proteomes" id="UP000078542"/>
    </source>
</evidence>
<evidence type="ECO:0000313" key="3">
    <source>
        <dbReference type="EMBL" id="KYN06409.1"/>
    </source>
</evidence>
<dbReference type="InterPro" id="IPR016197">
    <property type="entry name" value="Chromo-like_dom_sf"/>
</dbReference>
<dbReference type="InterPro" id="IPR001584">
    <property type="entry name" value="Integrase_cat-core"/>
</dbReference>
<dbReference type="PROSITE" id="PS50994">
    <property type="entry name" value="INTEGRASE"/>
    <property type="match status" value="1"/>
</dbReference>
<reference evidence="3 4" key="1">
    <citation type="submission" date="2016-03" db="EMBL/GenBank/DDBJ databases">
        <title>Cyphomyrmex costatus WGS genome.</title>
        <authorList>
            <person name="Nygaard S."/>
            <person name="Hu H."/>
            <person name="Boomsma J."/>
            <person name="Zhang G."/>
        </authorList>
    </citation>
    <scope>NUCLEOTIDE SEQUENCE [LARGE SCALE GENOMIC DNA]</scope>
    <source>
        <strain evidence="3">MS0001</strain>
        <tissue evidence="3">Whole body</tissue>
    </source>
</reference>
<dbReference type="InterPro" id="IPR036397">
    <property type="entry name" value="RNaseH_sf"/>
</dbReference>
<name>A0A151IN13_9HYME</name>
<dbReference type="PANTHER" id="PTHR46585:SF1">
    <property type="entry name" value="CHROMO DOMAIN-CONTAINING PROTEIN"/>
    <property type="match status" value="1"/>
</dbReference>
<organism evidence="3 4">
    <name type="scientific">Cyphomyrmex costatus</name>
    <dbReference type="NCBI Taxonomy" id="456900"/>
    <lineage>
        <taxon>Eukaryota</taxon>
        <taxon>Metazoa</taxon>
        <taxon>Ecdysozoa</taxon>
        <taxon>Arthropoda</taxon>
        <taxon>Hexapoda</taxon>
        <taxon>Insecta</taxon>
        <taxon>Pterygota</taxon>
        <taxon>Neoptera</taxon>
        <taxon>Endopterygota</taxon>
        <taxon>Hymenoptera</taxon>
        <taxon>Apocrita</taxon>
        <taxon>Aculeata</taxon>
        <taxon>Formicoidea</taxon>
        <taxon>Formicidae</taxon>
        <taxon>Myrmicinae</taxon>
        <taxon>Cyphomyrmex</taxon>
    </lineage>
</organism>
<keyword evidence="4" id="KW-1185">Reference proteome</keyword>
<feature type="domain" description="Integrase catalytic" evidence="2">
    <location>
        <begin position="1"/>
        <end position="72"/>
    </location>
</feature>
<protein>
    <recommendedName>
        <fullName evidence="5">Chromo domain-containing protein</fullName>
    </recommendedName>
</protein>
<proteinExistence type="predicted"/>
<dbReference type="AlphaFoldDB" id="A0A151IN13"/>
<dbReference type="STRING" id="456900.A0A151IN13"/>
<dbReference type="Proteomes" id="UP000078542">
    <property type="component" value="Unassembled WGS sequence"/>
</dbReference>
<evidence type="ECO:0008006" key="5">
    <source>
        <dbReference type="Google" id="ProtNLM"/>
    </source>
</evidence>
<dbReference type="GO" id="GO:0003676">
    <property type="term" value="F:nucleic acid binding"/>
    <property type="evidence" value="ECO:0007669"/>
    <property type="project" value="InterPro"/>
</dbReference>
<dbReference type="Gene3D" id="2.40.50.40">
    <property type="match status" value="1"/>
</dbReference>
<dbReference type="PANTHER" id="PTHR46585">
    <property type="entry name" value="INTEGRASE CORE DOMAIN CONTAINING PROTEIN"/>
    <property type="match status" value="1"/>
</dbReference>
<feature type="domain" description="Chromo" evidence="1">
    <location>
        <begin position="83"/>
        <end position="117"/>
    </location>
</feature>
<dbReference type="InterPro" id="IPR000953">
    <property type="entry name" value="Chromo/chromo_shadow_dom"/>
</dbReference>
<dbReference type="InterPro" id="IPR012337">
    <property type="entry name" value="RNaseH-like_sf"/>
</dbReference>
<accession>A0A151IN13</accession>
<dbReference type="EMBL" id="KQ977008">
    <property type="protein sequence ID" value="KYN06409.1"/>
    <property type="molecule type" value="Genomic_DNA"/>
</dbReference>
<dbReference type="GO" id="GO:0015074">
    <property type="term" value="P:DNA integration"/>
    <property type="evidence" value="ECO:0007669"/>
    <property type="project" value="InterPro"/>
</dbReference>
<dbReference type="SUPFAM" id="SSF53098">
    <property type="entry name" value="Ribonuclease H-like"/>
    <property type="match status" value="1"/>
</dbReference>
<dbReference type="SUPFAM" id="SSF54160">
    <property type="entry name" value="Chromo domain-like"/>
    <property type="match status" value="1"/>
</dbReference>
<dbReference type="Gene3D" id="3.30.420.10">
    <property type="entry name" value="Ribonuclease H-like superfamily/Ribonuclease H"/>
    <property type="match status" value="1"/>
</dbReference>
<dbReference type="PROSITE" id="PS50013">
    <property type="entry name" value="CHROMO_2"/>
    <property type="match status" value="1"/>
</dbReference>
<sequence length="117" mass="13616">MRPYTRFNKGYHYILTVIDVLSKHAWALPLKTKSGNKMATAIAKIIRGDGRCPKNLQTDMGKEFYTQTYENYELHHVANPEVYLVEKVLRKKGDKVYVKWLGFDGSHNSWINKQNVV</sequence>
<dbReference type="GO" id="GO:0005694">
    <property type="term" value="C:chromosome"/>
    <property type="evidence" value="ECO:0007669"/>
    <property type="project" value="UniProtKB-ARBA"/>
</dbReference>
<evidence type="ECO:0000259" key="1">
    <source>
        <dbReference type="PROSITE" id="PS50013"/>
    </source>
</evidence>